<evidence type="ECO:0000259" key="2">
    <source>
        <dbReference type="Pfam" id="PF01323"/>
    </source>
</evidence>
<dbReference type="InterPro" id="IPR014440">
    <property type="entry name" value="HCCAis_GSTk"/>
</dbReference>
<dbReference type="PANTHER" id="PTHR42943:SF2">
    <property type="entry name" value="GLUTATHIONE S-TRANSFERASE KAPPA 1"/>
    <property type="match status" value="1"/>
</dbReference>
<dbReference type="SUPFAM" id="SSF52833">
    <property type="entry name" value="Thioredoxin-like"/>
    <property type="match status" value="1"/>
</dbReference>
<dbReference type="GO" id="GO:0016853">
    <property type="term" value="F:isomerase activity"/>
    <property type="evidence" value="ECO:0007669"/>
    <property type="project" value="UniProtKB-KW"/>
</dbReference>
<gene>
    <name evidence="3" type="ORF">MUB52_15940</name>
</gene>
<comment type="similarity">
    <text evidence="1">Belongs to the GST superfamily. NadH family.</text>
</comment>
<evidence type="ECO:0000313" key="3">
    <source>
        <dbReference type="EMBL" id="MCV3272926.1"/>
    </source>
</evidence>
<dbReference type="RefSeq" id="WP_263845245.1">
    <property type="nucleotide sequence ID" value="NZ_JALIEB010000011.1"/>
</dbReference>
<dbReference type="InterPro" id="IPR051924">
    <property type="entry name" value="GST_Kappa/NadH"/>
</dbReference>
<evidence type="ECO:0000256" key="1">
    <source>
        <dbReference type="PIRNR" id="PIRNR006386"/>
    </source>
</evidence>
<keyword evidence="1 3" id="KW-0413">Isomerase</keyword>
<dbReference type="InterPro" id="IPR036249">
    <property type="entry name" value="Thioredoxin-like_sf"/>
</dbReference>
<keyword evidence="4" id="KW-1185">Reference proteome</keyword>
<dbReference type="Gene3D" id="3.40.30.10">
    <property type="entry name" value="Glutaredoxin"/>
    <property type="match status" value="1"/>
</dbReference>
<dbReference type="InterPro" id="IPR001853">
    <property type="entry name" value="DSBA-like_thioredoxin_dom"/>
</dbReference>
<dbReference type="PIRSF" id="PIRSF006386">
    <property type="entry name" value="HCCAis_GSTk"/>
    <property type="match status" value="1"/>
</dbReference>
<evidence type="ECO:0000313" key="4">
    <source>
        <dbReference type="Proteomes" id="UP001208690"/>
    </source>
</evidence>
<dbReference type="CDD" id="cd03022">
    <property type="entry name" value="DsbA_HCCA_Iso"/>
    <property type="match status" value="1"/>
</dbReference>
<dbReference type="Proteomes" id="UP001208690">
    <property type="component" value="Unassembled WGS sequence"/>
</dbReference>
<dbReference type="PANTHER" id="PTHR42943">
    <property type="entry name" value="GLUTATHIONE S-TRANSFERASE KAPPA"/>
    <property type="match status" value="1"/>
</dbReference>
<dbReference type="EC" id="5.99.1.4" evidence="1"/>
<dbReference type="Pfam" id="PF01323">
    <property type="entry name" value="DSBA"/>
    <property type="match status" value="1"/>
</dbReference>
<feature type="domain" description="DSBA-like thioredoxin" evidence="2">
    <location>
        <begin position="4"/>
        <end position="197"/>
    </location>
</feature>
<proteinExistence type="inferred from homology"/>
<comment type="catalytic activity">
    <reaction evidence="1">
        <text>2-hydroxychromene-2-carboxylate = (3E)-4-(2-hydroxyphenyl)-2-oxobut-3-enoate</text>
        <dbReference type="Rhea" id="RHEA:27401"/>
        <dbReference type="ChEBI" id="CHEBI:59350"/>
        <dbReference type="ChEBI" id="CHEBI:59353"/>
        <dbReference type="EC" id="5.99.1.4"/>
    </reaction>
</comment>
<dbReference type="InterPro" id="IPR044087">
    <property type="entry name" value="NahD-like"/>
</dbReference>
<protein>
    <recommendedName>
        <fullName evidence="1">2-hydroxychromene-2-carboxylate isomerase</fullName>
        <ecNumber evidence="1">5.99.1.4</ecNumber>
    </recommendedName>
</protein>
<accession>A0ABT3BH82</accession>
<reference evidence="3 4" key="1">
    <citation type="submission" date="2022-04" db="EMBL/GenBank/DDBJ databases">
        <title>Roseobacter sp. WL0113 is a bacterium isolated from neritic sediment.</title>
        <authorList>
            <person name="Wang L."/>
            <person name="He W."/>
            <person name="Zhang D.-F."/>
        </authorList>
    </citation>
    <scope>NUCLEOTIDE SEQUENCE [LARGE SCALE GENOMIC DNA]</scope>
    <source>
        <strain evidence="3 4">WL0113</strain>
    </source>
</reference>
<organism evidence="3 4">
    <name type="scientific">Roseobacter sinensis</name>
    <dbReference type="NCBI Taxonomy" id="2931391"/>
    <lineage>
        <taxon>Bacteria</taxon>
        <taxon>Pseudomonadati</taxon>
        <taxon>Pseudomonadota</taxon>
        <taxon>Alphaproteobacteria</taxon>
        <taxon>Rhodobacterales</taxon>
        <taxon>Roseobacteraceae</taxon>
        <taxon>Roseobacter</taxon>
    </lineage>
</organism>
<comment type="caution">
    <text evidence="3">The sequence shown here is derived from an EMBL/GenBank/DDBJ whole genome shotgun (WGS) entry which is preliminary data.</text>
</comment>
<name>A0ABT3BH82_9RHOB</name>
<dbReference type="EMBL" id="JALIEB010000011">
    <property type="protein sequence ID" value="MCV3272926.1"/>
    <property type="molecule type" value="Genomic_DNA"/>
</dbReference>
<sequence>MKEIEYFYACHSVFAYLGAWRLAEIAAEHGARVIHKPMDLNPVVAAAGSAPFDARSKTHTYYFFGREITRWAEYRDLPWIMRRPKHHDNPLGLGNGAIIAAQTMGWDVHALSRALLQAHWRDDADPADAATIAAIAESLGMDGAALVASAQSDAVQAQHAANTEEAIARHVLGSPTYFVDGDMFYGQDRLDMVARALVKPFAQLPRQTA</sequence>